<dbReference type="InterPro" id="IPR056988">
    <property type="entry name" value="Zn_ribbon_pln"/>
</dbReference>
<reference evidence="4" key="2">
    <citation type="submission" date="2025-08" db="UniProtKB">
        <authorList>
            <consortium name="RefSeq"/>
        </authorList>
    </citation>
    <scope>IDENTIFICATION</scope>
    <source>
        <tissue evidence="4">Leaf</tissue>
    </source>
</reference>
<dbReference type="PROSITE" id="PS50076">
    <property type="entry name" value="DNAJ_2"/>
    <property type="match status" value="1"/>
</dbReference>
<protein>
    <submittedName>
        <fullName evidence="4">Uncharacterized protein LOC104728270</fullName>
    </submittedName>
</protein>
<organism evidence="3 4">
    <name type="scientific">Camelina sativa</name>
    <name type="common">False flax</name>
    <name type="synonym">Myagrum sativum</name>
    <dbReference type="NCBI Taxonomy" id="90675"/>
    <lineage>
        <taxon>Eukaryota</taxon>
        <taxon>Viridiplantae</taxon>
        <taxon>Streptophyta</taxon>
        <taxon>Embryophyta</taxon>
        <taxon>Tracheophyta</taxon>
        <taxon>Spermatophyta</taxon>
        <taxon>Magnoliopsida</taxon>
        <taxon>eudicotyledons</taxon>
        <taxon>Gunneridae</taxon>
        <taxon>Pentapetalae</taxon>
        <taxon>rosids</taxon>
        <taxon>malvids</taxon>
        <taxon>Brassicales</taxon>
        <taxon>Brassicaceae</taxon>
        <taxon>Camelineae</taxon>
        <taxon>Camelina</taxon>
    </lineage>
</organism>
<proteinExistence type="predicted"/>
<dbReference type="Pfam" id="PF23551">
    <property type="entry name" value="Zn_ribbon_20"/>
    <property type="match status" value="1"/>
</dbReference>
<feature type="compositionally biased region" description="Polar residues" evidence="1">
    <location>
        <begin position="327"/>
        <end position="348"/>
    </location>
</feature>
<dbReference type="InterPro" id="IPR024593">
    <property type="entry name" value="DUF3444"/>
</dbReference>
<dbReference type="InterPro" id="IPR001623">
    <property type="entry name" value="DnaJ_domain"/>
</dbReference>
<evidence type="ECO:0000313" key="3">
    <source>
        <dbReference type="Proteomes" id="UP000694864"/>
    </source>
</evidence>
<feature type="compositionally biased region" description="Low complexity" evidence="1">
    <location>
        <begin position="278"/>
        <end position="291"/>
    </location>
</feature>
<dbReference type="InterPro" id="IPR036869">
    <property type="entry name" value="J_dom_sf"/>
</dbReference>
<dbReference type="Gene3D" id="1.10.287.110">
    <property type="entry name" value="DnaJ domain"/>
    <property type="match status" value="1"/>
</dbReference>
<name>A0ABM1QX61_CAMSA</name>
<evidence type="ECO:0000256" key="1">
    <source>
        <dbReference type="SAM" id="MobiDB-lite"/>
    </source>
</evidence>
<dbReference type="Pfam" id="PF11926">
    <property type="entry name" value="DUF3444"/>
    <property type="match status" value="1"/>
</dbReference>
<feature type="compositionally biased region" description="Pro residues" evidence="1">
    <location>
        <begin position="228"/>
        <end position="237"/>
    </location>
</feature>
<evidence type="ECO:0000313" key="4">
    <source>
        <dbReference type="RefSeq" id="XP_019091349.1"/>
    </source>
</evidence>
<sequence>MECNKDEAKRAMDVAERKVKEKDYNGAKRFANKAQNLFPDLGGLKQLLTAIDVYISAEKQICGAADWYGILGVDPTANAEAMKKQYRKLLLMLHPDKNNADNAKGAYDLVSEAWDLLSNETRRTSYDEKRAKEVQKIVPTTQSMNVRPHRPTSSRSTPHAVYEPVILKPPVRTNLFSTGSSSSTMPEENINFWTKCGICRTIYQYPRDYVNKHLLCLTCKKGFIALEIPPPPSTVPKPPRKSSKKQASTKKSTGPSSSTRREPAAPPSVNPIFQWDFSSGTAGSSSGNATNQAENVVRQAQVKRKRGESQEKDTAIKRSKKDESHMRGQTSARNVVASGSTETPNNVGGSRRHPHVPATVLPDDVVDKVLMERGQSEILRRLPKMMNELEEKVRVTEGKKKRMKATIKMSGKKDEVKKSVDKVKIDDDVIRSAETNDEVVIRSAERVETNNEVVRSDEKNDEVVVRSAEEEKTNNEVVRSDEKNDEVVVRSAEEVKTNNEVVRSDEKNDEVVVRSAEEVKTNNEVVRSDEKNDEVVVRSAEEVKRNDEVIRSDETNGEVVKSAEEVKIDNEVIRSAETNDETVRSAKTNDEIVRSTEEVKMDDEVVKSAEEVKMDDEAVRSTEEVKMDDEVVKSAEKVKMDDEVIRSAEEVKTIIVPDSDFHNFDLDRSDFSFKEDQIWAAYDNDDGMPRFYAWIEKVISLEPFKMYIRWLSSKSTSEFGHIDWIGSGFIKTCGEFTSGRYEATNTKSPFSHKVECTNDVIRGLYFVLPKTGQVWALYRNWSPEWDKNTPEEVKHKYEIVQVLDDYTEDKQSVSVALLIKAEGFKTVFRRSIDGNNVREIPKEEMLRFSHQVPHYILTGKEADNAPEGCLELDPAATPLEFFAEEADGNEKSEADNNAPEGCIVLDAAEIPFELFSEEAYWNERSEAVQEESYVPDEFMDMDFDDLFDL</sequence>
<dbReference type="SMART" id="SM00271">
    <property type="entry name" value="DnaJ"/>
    <property type="match status" value="1"/>
</dbReference>
<gene>
    <name evidence="4" type="primary">LOC104728270</name>
</gene>
<feature type="domain" description="J" evidence="2">
    <location>
        <begin position="66"/>
        <end position="130"/>
    </location>
</feature>
<dbReference type="SUPFAM" id="SSF46565">
    <property type="entry name" value="Chaperone J-domain"/>
    <property type="match status" value="1"/>
</dbReference>
<dbReference type="RefSeq" id="XP_019091349.1">
    <property type="nucleotide sequence ID" value="XM_019235804.1"/>
</dbReference>
<dbReference type="PANTHER" id="PTHR44137">
    <property type="entry name" value="BNAC03G44070D PROTEIN"/>
    <property type="match status" value="1"/>
</dbReference>
<feature type="compositionally biased region" description="Basic and acidic residues" evidence="1">
    <location>
        <begin position="307"/>
        <end position="326"/>
    </location>
</feature>
<dbReference type="PANTHER" id="PTHR44137:SF32">
    <property type="entry name" value="DNAJ HEAT SHOCK AMINO-TERMINAL DOMAIN PROTEIN"/>
    <property type="match status" value="1"/>
</dbReference>
<dbReference type="PRINTS" id="PR00625">
    <property type="entry name" value="JDOMAIN"/>
</dbReference>
<feature type="region of interest" description="Disordered" evidence="1">
    <location>
        <begin position="228"/>
        <end position="358"/>
    </location>
</feature>
<dbReference type="Proteomes" id="UP000694864">
    <property type="component" value="Chromosome 2"/>
</dbReference>
<dbReference type="InterPro" id="IPR018253">
    <property type="entry name" value="DnaJ_domain_CS"/>
</dbReference>
<dbReference type="GeneID" id="104728270"/>
<dbReference type="CDD" id="cd06257">
    <property type="entry name" value="DnaJ"/>
    <property type="match status" value="1"/>
</dbReference>
<dbReference type="PROSITE" id="PS00636">
    <property type="entry name" value="DNAJ_1"/>
    <property type="match status" value="1"/>
</dbReference>
<keyword evidence="3" id="KW-1185">Reference proteome</keyword>
<reference evidence="3" key="1">
    <citation type="journal article" date="2014" name="Nat. Commun.">
        <title>The emerging biofuel crop Camelina sativa retains a highly undifferentiated hexaploid genome structure.</title>
        <authorList>
            <person name="Kagale S."/>
            <person name="Koh C."/>
            <person name="Nixon J."/>
            <person name="Bollina V."/>
            <person name="Clarke W.E."/>
            <person name="Tuteja R."/>
            <person name="Spillane C."/>
            <person name="Robinson S.J."/>
            <person name="Links M.G."/>
            <person name="Clarke C."/>
            <person name="Higgins E.E."/>
            <person name="Huebert T."/>
            <person name="Sharpe A.G."/>
            <person name="Parkin I.A."/>
        </authorList>
    </citation>
    <scope>NUCLEOTIDE SEQUENCE [LARGE SCALE GENOMIC DNA]</scope>
    <source>
        <strain evidence="3">cv. DH55</strain>
    </source>
</reference>
<feature type="compositionally biased region" description="Basic residues" evidence="1">
    <location>
        <begin position="238"/>
        <end position="248"/>
    </location>
</feature>
<feature type="compositionally biased region" description="Low complexity" evidence="1">
    <location>
        <begin position="249"/>
        <end position="258"/>
    </location>
</feature>
<evidence type="ECO:0000259" key="2">
    <source>
        <dbReference type="PROSITE" id="PS50076"/>
    </source>
</evidence>
<accession>A0ABM1QX61</accession>
<dbReference type="Pfam" id="PF00226">
    <property type="entry name" value="DnaJ"/>
    <property type="match status" value="1"/>
</dbReference>